<evidence type="ECO:0000313" key="3">
    <source>
        <dbReference type="Proteomes" id="UP001558353"/>
    </source>
</evidence>
<reference evidence="2 3" key="1">
    <citation type="journal article" date="2024" name="Fungal Genet. Biol.">
        <title>The porcine skin microbiome exhibits broad fungal antagonism.</title>
        <authorList>
            <person name="De La Cruz K.F."/>
            <person name="Townsend E.C."/>
            <person name="Alex Cheong J.Z."/>
            <person name="Salamzade R."/>
            <person name="Liu A."/>
            <person name="Sandstrom S."/>
            <person name="Davila E."/>
            <person name="Huang L."/>
            <person name="Xu K.H."/>
            <person name="Wu S.Y."/>
            <person name="Meudt J.J."/>
            <person name="Shanmuganayagam D."/>
            <person name="Gibson A.L.F."/>
            <person name="Kalan L.R."/>
        </authorList>
    </citation>
    <scope>NUCLEOTIDE SEQUENCE [LARGE SCALE GENOMIC DNA]</scope>
    <source>
        <strain evidence="2 3">LK2569</strain>
    </source>
</reference>
<name>A0ABV3UTF2_9CORY</name>
<dbReference type="RefSeq" id="WP_368522071.1">
    <property type="nucleotide sequence ID" value="NZ_JAYWMA010000002.1"/>
</dbReference>
<sequence length="61" mass="6344">MAARFPRGPVELVWHWSYEAICAALDRRKEKKAAKAAAKNAAADKTNSAAAATGSASPSAT</sequence>
<gene>
    <name evidence="2" type="ORF">VVR64_03070</name>
</gene>
<organism evidence="2 3">
    <name type="scientific">Corynebacterium xerosis</name>
    <dbReference type="NCBI Taxonomy" id="1725"/>
    <lineage>
        <taxon>Bacteria</taxon>
        <taxon>Bacillati</taxon>
        <taxon>Actinomycetota</taxon>
        <taxon>Actinomycetes</taxon>
        <taxon>Mycobacteriales</taxon>
        <taxon>Corynebacteriaceae</taxon>
        <taxon>Corynebacterium</taxon>
    </lineage>
</organism>
<proteinExistence type="predicted"/>
<feature type="region of interest" description="Disordered" evidence="1">
    <location>
        <begin position="33"/>
        <end position="61"/>
    </location>
</feature>
<keyword evidence="3" id="KW-1185">Reference proteome</keyword>
<dbReference type="EMBL" id="JAYWMA010000002">
    <property type="protein sequence ID" value="MEX3528053.1"/>
    <property type="molecule type" value="Genomic_DNA"/>
</dbReference>
<feature type="compositionally biased region" description="Low complexity" evidence="1">
    <location>
        <begin position="35"/>
        <end position="61"/>
    </location>
</feature>
<protein>
    <submittedName>
        <fullName evidence="2">Uncharacterized protein</fullName>
    </submittedName>
</protein>
<accession>A0ABV3UTF2</accession>
<evidence type="ECO:0000313" key="2">
    <source>
        <dbReference type="EMBL" id="MEX3528053.1"/>
    </source>
</evidence>
<dbReference type="Proteomes" id="UP001558353">
    <property type="component" value="Unassembled WGS sequence"/>
</dbReference>
<comment type="caution">
    <text evidence="2">The sequence shown here is derived from an EMBL/GenBank/DDBJ whole genome shotgun (WGS) entry which is preliminary data.</text>
</comment>
<evidence type="ECO:0000256" key="1">
    <source>
        <dbReference type="SAM" id="MobiDB-lite"/>
    </source>
</evidence>